<dbReference type="GO" id="GO:0071973">
    <property type="term" value="P:bacterial-type flagellum-dependent cell motility"/>
    <property type="evidence" value="ECO:0007669"/>
    <property type="project" value="TreeGrafter"/>
</dbReference>
<proteinExistence type="inferred from homology"/>
<dbReference type="PANTHER" id="PTHR30288:SF0">
    <property type="entry name" value="FLAGELLAR HOOK-ASSOCIATED PROTEIN 2"/>
    <property type="match status" value="1"/>
</dbReference>
<comment type="caution">
    <text evidence="8">The sequence shown here is derived from an EMBL/GenBank/DDBJ whole genome shotgun (WGS) entry which is preliminary data.</text>
</comment>
<keyword evidence="8" id="KW-0966">Cell projection</keyword>
<comment type="subcellular location">
    <subcellularLocation>
        <location evidence="5">Secreted</location>
    </subcellularLocation>
    <subcellularLocation>
        <location evidence="5">Bacterial flagellum</location>
    </subcellularLocation>
</comment>
<dbReference type="GO" id="GO:0007155">
    <property type="term" value="P:cell adhesion"/>
    <property type="evidence" value="ECO:0007669"/>
    <property type="project" value="InterPro"/>
</dbReference>
<keyword evidence="3 5" id="KW-0175">Coiled coil</keyword>
<dbReference type="Proteomes" id="UP000321832">
    <property type="component" value="Unassembled WGS sequence"/>
</dbReference>
<dbReference type="GO" id="GO:0009424">
    <property type="term" value="C:bacterial-type flagellum hook"/>
    <property type="evidence" value="ECO:0007669"/>
    <property type="project" value="UniProtKB-UniRule"/>
</dbReference>
<evidence type="ECO:0000259" key="7">
    <source>
        <dbReference type="Pfam" id="PF07195"/>
    </source>
</evidence>
<dbReference type="GO" id="GO:0005576">
    <property type="term" value="C:extracellular region"/>
    <property type="evidence" value="ECO:0007669"/>
    <property type="project" value="UniProtKB-SubCell"/>
</dbReference>
<comment type="subunit">
    <text evidence="2 5">Homopentamer.</text>
</comment>
<dbReference type="GO" id="GO:0009421">
    <property type="term" value="C:bacterial-type flagellum filament cap"/>
    <property type="evidence" value="ECO:0007669"/>
    <property type="project" value="InterPro"/>
</dbReference>
<evidence type="ECO:0000259" key="6">
    <source>
        <dbReference type="Pfam" id="PF02465"/>
    </source>
</evidence>
<keyword evidence="8" id="KW-0282">Flagellum</keyword>
<comment type="function">
    <text evidence="5">Required for morphogenesis and for the elongation of the flagellar filament by facilitating polymerization of the flagellin monomers at the tip of growing filament. Forms a capping structure, which prevents flagellin subunits (transported through the central channel of the flagellum) from leaking out without polymerization at the distal end.</text>
</comment>
<evidence type="ECO:0000256" key="3">
    <source>
        <dbReference type="ARBA" id="ARBA00023054"/>
    </source>
</evidence>
<protein>
    <recommendedName>
        <fullName evidence="5">Flagellar hook-associated protein 2</fullName>
        <shortName evidence="5">HAP2</shortName>
    </recommendedName>
    <alternativeName>
        <fullName evidence="5">Flagellar cap protein</fullName>
    </alternativeName>
</protein>
<keyword evidence="9" id="KW-1185">Reference proteome</keyword>
<evidence type="ECO:0000313" key="9">
    <source>
        <dbReference type="Proteomes" id="UP000321832"/>
    </source>
</evidence>
<dbReference type="EMBL" id="VOPW01000001">
    <property type="protein sequence ID" value="TXC65317.1"/>
    <property type="molecule type" value="Genomic_DNA"/>
</dbReference>
<dbReference type="PANTHER" id="PTHR30288">
    <property type="entry name" value="FLAGELLAR CAP/ASSEMBLY PROTEIN FLID"/>
    <property type="match status" value="1"/>
</dbReference>
<dbReference type="Pfam" id="PF02465">
    <property type="entry name" value="FliD_N"/>
    <property type="match status" value="1"/>
</dbReference>
<dbReference type="AlphaFoldDB" id="A0A5C6TXY2"/>
<reference evidence="8 9" key="1">
    <citation type="submission" date="2019-08" db="EMBL/GenBank/DDBJ databases">
        <authorList>
            <person name="Khan S.A."/>
            <person name="Jeon C.O."/>
            <person name="Jeong S.E."/>
        </authorList>
    </citation>
    <scope>NUCLEOTIDE SEQUENCE [LARGE SCALE GENOMIC DNA]</scope>
    <source>
        <strain evidence="9">IMCC1728</strain>
    </source>
</reference>
<dbReference type="InterPro" id="IPR010809">
    <property type="entry name" value="FliD_C"/>
</dbReference>
<feature type="domain" description="Flagellar hook-associated protein 2 N-terminal" evidence="6">
    <location>
        <begin position="11"/>
        <end position="106"/>
    </location>
</feature>
<feature type="coiled-coil region" evidence="5">
    <location>
        <begin position="397"/>
        <end position="431"/>
    </location>
</feature>
<dbReference type="InterPro" id="IPR010810">
    <property type="entry name" value="Flagellin_hook_IN_motif"/>
</dbReference>
<evidence type="ECO:0000313" key="8">
    <source>
        <dbReference type="EMBL" id="TXC65317.1"/>
    </source>
</evidence>
<gene>
    <name evidence="8" type="ORF">FSC37_01950</name>
</gene>
<keyword evidence="4 5" id="KW-0975">Bacterial flagellum</keyword>
<organism evidence="8 9">
    <name type="scientific">Piscinibacter aquaticus</name>
    <dbReference type="NCBI Taxonomy" id="392597"/>
    <lineage>
        <taxon>Bacteria</taxon>
        <taxon>Pseudomonadati</taxon>
        <taxon>Pseudomonadota</taxon>
        <taxon>Betaproteobacteria</taxon>
        <taxon>Burkholderiales</taxon>
        <taxon>Sphaerotilaceae</taxon>
        <taxon>Piscinibacter</taxon>
    </lineage>
</organism>
<name>A0A5C6TXY2_9BURK</name>
<comment type="similarity">
    <text evidence="1 5">Belongs to the FliD family.</text>
</comment>
<dbReference type="InterPro" id="IPR003481">
    <property type="entry name" value="FliD_N"/>
</dbReference>
<dbReference type="Pfam" id="PF07196">
    <property type="entry name" value="Flagellin_IN"/>
    <property type="match status" value="1"/>
</dbReference>
<evidence type="ECO:0000256" key="2">
    <source>
        <dbReference type="ARBA" id="ARBA00011255"/>
    </source>
</evidence>
<feature type="domain" description="Flagellar hook-associated protein 2 C-terminal" evidence="7">
    <location>
        <begin position="215"/>
        <end position="440"/>
    </location>
</feature>
<evidence type="ECO:0000256" key="1">
    <source>
        <dbReference type="ARBA" id="ARBA00009764"/>
    </source>
</evidence>
<keyword evidence="5" id="KW-0964">Secreted</keyword>
<evidence type="ECO:0000256" key="5">
    <source>
        <dbReference type="RuleBase" id="RU362066"/>
    </source>
</evidence>
<dbReference type="InterPro" id="IPR040026">
    <property type="entry name" value="FliD"/>
</dbReference>
<keyword evidence="8" id="KW-0969">Cilium</keyword>
<accession>A0A5C6TXY2</accession>
<evidence type="ECO:0000256" key="4">
    <source>
        <dbReference type="ARBA" id="ARBA00023143"/>
    </source>
</evidence>
<dbReference type="Pfam" id="PF07195">
    <property type="entry name" value="FliD_C"/>
    <property type="match status" value="1"/>
</dbReference>
<sequence>MATISSPGIGSGLDVSSIISQLMALERQPLKQLETAETKIQSQISEVGKIKSALSKFRDLSAKLASSDFWKTTTGSASSSAVGITTSSTASPARFDVSVTALARAQTIAAPAVASSAATLGSGTLTIQRASGGDPFNVTIEATDTLAGIRDKINAAGAGITASILNDASGARLVMRANATGTDNAFTTTVSGTGLDGLTFNAATQTGGASVAQAARNATATINNLPVTSQSNTLTDVLDGVTLTLNAETVAPVTVDVKPDNDALKKALTDFAAAYSDLAKLIATGTKYDAASKKSGPLQGDSAIVGLQTQLRAMVGASSGASTAFSRLSDVGLEMQQDGSLTVNSTKLDKALANLPQIRALFSNSSLTDPSLDGFGKRFRVVASNILGIDGSLTSRTDGLNEKLKRNQKQQDRMEERLAQTQKRLEKQYSTLDTQLGKLNGLSGYVTQQVALWNKA</sequence>